<keyword evidence="1" id="KW-0472">Membrane</keyword>
<evidence type="ECO:0000256" key="1">
    <source>
        <dbReference type="SAM" id="Phobius"/>
    </source>
</evidence>
<sequence length="124" mass="13858">MHRPIRAVAVLTDSAMIQWDGVSGACRPPLGGAHGRRCGGRLGRKFERNLNERRRRRRRPRLRLRNMAKMIVGFLLFISPAFPVGPSRMELQAEVWPATRGEVKCLPAGRSKKSEASATALGRD</sequence>
<evidence type="ECO:0000313" key="3">
    <source>
        <dbReference type="Proteomes" id="UP000287033"/>
    </source>
</evidence>
<organism evidence="2 3">
    <name type="scientific">Chiloscyllium punctatum</name>
    <name type="common">Brownbanded bambooshark</name>
    <name type="synonym">Hemiscyllium punctatum</name>
    <dbReference type="NCBI Taxonomy" id="137246"/>
    <lineage>
        <taxon>Eukaryota</taxon>
        <taxon>Metazoa</taxon>
        <taxon>Chordata</taxon>
        <taxon>Craniata</taxon>
        <taxon>Vertebrata</taxon>
        <taxon>Chondrichthyes</taxon>
        <taxon>Elasmobranchii</taxon>
        <taxon>Galeomorphii</taxon>
        <taxon>Galeoidea</taxon>
        <taxon>Orectolobiformes</taxon>
        <taxon>Hemiscylliidae</taxon>
        <taxon>Chiloscyllium</taxon>
    </lineage>
</organism>
<keyword evidence="1" id="KW-0812">Transmembrane</keyword>
<gene>
    <name evidence="2" type="ORF">chiPu_0031394</name>
</gene>
<protein>
    <submittedName>
        <fullName evidence="2">Uncharacterized protein</fullName>
    </submittedName>
</protein>
<dbReference type="EMBL" id="BEZZ01208660">
    <property type="protein sequence ID" value="GCC47208.1"/>
    <property type="molecule type" value="Genomic_DNA"/>
</dbReference>
<dbReference type="AlphaFoldDB" id="A0A401TX68"/>
<reference evidence="2 3" key="1">
    <citation type="journal article" date="2018" name="Nat. Ecol. Evol.">
        <title>Shark genomes provide insights into elasmobranch evolution and the origin of vertebrates.</title>
        <authorList>
            <person name="Hara Y"/>
            <person name="Yamaguchi K"/>
            <person name="Onimaru K"/>
            <person name="Kadota M"/>
            <person name="Koyanagi M"/>
            <person name="Keeley SD"/>
            <person name="Tatsumi K"/>
            <person name="Tanaka K"/>
            <person name="Motone F"/>
            <person name="Kageyama Y"/>
            <person name="Nozu R"/>
            <person name="Adachi N"/>
            <person name="Nishimura O"/>
            <person name="Nakagawa R"/>
            <person name="Tanegashima C"/>
            <person name="Kiyatake I"/>
            <person name="Matsumoto R"/>
            <person name="Murakumo K"/>
            <person name="Nishida K"/>
            <person name="Terakita A"/>
            <person name="Kuratani S"/>
            <person name="Sato K"/>
            <person name="Hyodo S Kuraku.S."/>
        </authorList>
    </citation>
    <scope>NUCLEOTIDE SEQUENCE [LARGE SCALE GENOMIC DNA]</scope>
</reference>
<proteinExistence type="predicted"/>
<feature type="transmembrane region" description="Helical" evidence="1">
    <location>
        <begin position="64"/>
        <end position="82"/>
    </location>
</feature>
<dbReference type="Proteomes" id="UP000287033">
    <property type="component" value="Unassembled WGS sequence"/>
</dbReference>
<evidence type="ECO:0000313" key="2">
    <source>
        <dbReference type="EMBL" id="GCC47208.1"/>
    </source>
</evidence>
<keyword evidence="1" id="KW-1133">Transmembrane helix</keyword>
<accession>A0A401TX68</accession>
<comment type="caution">
    <text evidence="2">The sequence shown here is derived from an EMBL/GenBank/DDBJ whole genome shotgun (WGS) entry which is preliminary data.</text>
</comment>
<keyword evidence="3" id="KW-1185">Reference proteome</keyword>
<name>A0A401TX68_CHIPU</name>